<keyword evidence="3" id="KW-0812">Transmembrane</keyword>
<dbReference type="InParanoid" id="A0A1E7FW73"/>
<gene>
    <name evidence="5" type="ORF">FRACYDRAFT_267266</name>
</gene>
<evidence type="ECO:0000256" key="3">
    <source>
        <dbReference type="SAM" id="Phobius"/>
    </source>
</evidence>
<dbReference type="PROSITE" id="PS00022">
    <property type="entry name" value="EGF_1"/>
    <property type="match status" value="1"/>
</dbReference>
<sequence length="194" mass="21225">MAGLGSTMAVGMDPDENCPLQCFNQGKCDFHDYTNEFYCDCPLTQGGGFQGIHCETPFLECTDGGRRAWRCMNGGMCKSGDTAEVCHCPDEFVGTRCEIFTGPVDGVPEIYDVAADSRQFSREAISIVTMASLVLAFACFSSGFLVGRRERSSPSVEFDSNCNSQSQVENTEPEFVDSQQDDEPPELSKDLQIT</sequence>
<evidence type="ECO:0000256" key="1">
    <source>
        <dbReference type="PROSITE-ProRule" id="PRU00076"/>
    </source>
</evidence>
<dbReference type="SMART" id="SM00181">
    <property type="entry name" value="EGF"/>
    <property type="match status" value="2"/>
</dbReference>
<evidence type="ECO:0000313" key="6">
    <source>
        <dbReference type="Proteomes" id="UP000095751"/>
    </source>
</evidence>
<feature type="compositionally biased region" description="Polar residues" evidence="2">
    <location>
        <begin position="154"/>
        <end position="170"/>
    </location>
</feature>
<protein>
    <recommendedName>
        <fullName evidence="4">EGF-like domain-containing protein</fullName>
    </recommendedName>
</protein>
<dbReference type="KEGG" id="fcy:FRACYDRAFT_267266"/>
<keyword evidence="1" id="KW-0245">EGF-like domain</keyword>
<feature type="disulfide bond" evidence="1">
    <location>
        <begin position="88"/>
        <end position="97"/>
    </location>
</feature>
<comment type="caution">
    <text evidence="1">Lacks conserved residue(s) required for the propagation of feature annotation.</text>
</comment>
<feature type="disulfide bond" evidence="1">
    <location>
        <begin position="22"/>
        <end position="39"/>
    </location>
</feature>
<feature type="disulfide bond" evidence="1">
    <location>
        <begin position="18"/>
        <end position="28"/>
    </location>
</feature>
<accession>A0A1E7FW73</accession>
<proteinExistence type="predicted"/>
<evidence type="ECO:0000256" key="2">
    <source>
        <dbReference type="SAM" id="MobiDB-lite"/>
    </source>
</evidence>
<keyword evidence="6" id="KW-1185">Reference proteome</keyword>
<dbReference type="PROSITE" id="PS50026">
    <property type="entry name" value="EGF_3"/>
    <property type="match status" value="2"/>
</dbReference>
<dbReference type="Gene3D" id="2.10.25.10">
    <property type="entry name" value="Laminin"/>
    <property type="match status" value="2"/>
</dbReference>
<feature type="region of interest" description="Disordered" evidence="2">
    <location>
        <begin position="154"/>
        <end position="194"/>
    </location>
</feature>
<evidence type="ECO:0000313" key="5">
    <source>
        <dbReference type="EMBL" id="OEU22377.1"/>
    </source>
</evidence>
<feature type="transmembrane region" description="Helical" evidence="3">
    <location>
        <begin position="124"/>
        <end position="146"/>
    </location>
</feature>
<keyword evidence="1" id="KW-1015">Disulfide bond</keyword>
<dbReference type="EMBL" id="KV784353">
    <property type="protein sequence ID" value="OEU22377.1"/>
    <property type="molecule type" value="Genomic_DNA"/>
</dbReference>
<keyword evidence="3" id="KW-1133">Transmembrane helix</keyword>
<dbReference type="Proteomes" id="UP000095751">
    <property type="component" value="Unassembled WGS sequence"/>
</dbReference>
<name>A0A1E7FW73_9STRA</name>
<dbReference type="AlphaFoldDB" id="A0A1E7FW73"/>
<dbReference type="OrthoDB" id="6138650at2759"/>
<dbReference type="SUPFAM" id="SSF57196">
    <property type="entry name" value="EGF/Laminin"/>
    <property type="match status" value="2"/>
</dbReference>
<reference evidence="5 6" key="1">
    <citation type="submission" date="2016-09" db="EMBL/GenBank/DDBJ databases">
        <title>Extensive genetic diversity and differential bi-allelic expression allows diatom success in the polar Southern Ocean.</title>
        <authorList>
            <consortium name="DOE Joint Genome Institute"/>
            <person name="Mock T."/>
            <person name="Otillar R.P."/>
            <person name="Strauss J."/>
            <person name="Dupont C."/>
            <person name="Frickenhaus S."/>
            <person name="Maumus F."/>
            <person name="Mcmullan M."/>
            <person name="Sanges R."/>
            <person name="Schmutz J."/>
            <person name="Toseland A."/>
            <person name="Valas R."/>
            <person name="Veluchamy A."/>
            <person name="Ward B.J."/>
            <person name="Allen A."/>
            <person name="Barry K."/>
            <person name="Falciatore A."/>
            <person name="Ferrante M."/>
            <person name="Fortunato A.E."/>
            <person name="Gloeckner G."/>
            <person name="Gruber A."/>
            <person name="Hipkin R."/>
            <person name="Janech M."/>
            <person name="Kroth P."/>
            <person name="Leese F."/>
            <person name="Lindquist E."/>
            <person name="Lyon B.R."/>
            <person name="Martin J."/>
            <person name="Mayer C."/>
            <person name="Parker M."/>
            <person name="Quesneville H."/>
            <person name="Raymond J."/>
            <person name="Uhlig C."/>
            <person name="Valentin K.U."/>
            <person name="Worden A.Z."/>
            <person name="Armbrust E.V."/>
            <person name="Bowler C."/>
            <person name="Green B."/>
            <person name="Moulton V."/>
            <person name="Van Oosterhout C."/>
            <person name="Grigoriev I."/>
        </authorList>
    </citation>
    <scope>NUCLEOTIDE SEQUENCE [LARGE SCALE GENOMIC DNA]</scope>
    <source>
        <strain evidence="5 6">CCMP1102</strain>
    </source>
</reference>
<dbReference type="InterPro" id="IPR000742">
    <property type="entry name" value="EGF"/>
</dbReference>
<evidence type="ECO:0000259" key="4">
    <source>
        <dbReference type="PROSITE" id="PS50026"/>
    </source>
</evidence>
<feature type="compositionally biased region" description="Acidic residues" evidence="2">
    <location>
        <begin position="171"/>
        <end position="185"/>
    </location>
</feature>
<feature type="domain" description="EGF-like" evidence="4">
    <location>
        <begin position="14"/>
        <end position="55"/>
    </location>
</feature>
<keyword evidence="3" id="KW-0472">Membrane</keyword>
<feature type="domain" description="EGF-like" evidence="4">
    <location>
        <begin position="57"/>
        <end position="98"/>
    </location>
</feature>
<organism evidence="5 6">
    <name type="scientific">Fragilariopsis cylindrus CCMP1102</name>
    <dbReference type="NCBI Taxonomy" id="635003"/>
    <lineage>
        <taxon>Eukaryota</taxon>
        <taxon>Sar</taxon>
        <taxon>Stramenopiles</taxon>
        <taxon>Ochrophyta</taxon>
        <taxon>Bacillariophyta</taxon>
        <taxon>Bacillariophyceae</taxon>
        <taxon>Bacillariophycidae</taxon>
        <taxon>Bacillariales</taxon>
        <taxon>Bacillariaceae</taxon>
        <taxon>Fragilariopsis</taxon>
    </lineage>
</organism>